<dbReference type="RefSeq" id="WP_001996286.1">
    <property type="nucleotide sequence ID" value="NZ_CP009640.1"/>
</dbReference>
<dbReference type="AlphaFoldDB" id="A0AAN0SSC1"/>
<dbReference type="Proteomes" id="UP000031861">
    <property type="component" value="Plasmid pBFI_3"/>
</dbReference>
<sequence length="120" mass="13688">MPETSIMEMTKWFIGLFLIVLIVAVTVLCIKVSNVNSYKQQVNYQIERHGGLTEVAVQNLKDYSDKHYKGAFAVESKQLNKKVKFGETVDYQVKATFKVELFNLPDVHMKFDGSASSHVR</sequence>
<protein>
    <recommendedName>
        <fullName evidence="4">DUF4320 family protein</fullName>
    </recommendedName>
</protein>
<keyword evidence="1" id="KW-0472">Membrane</keyword>
<evidence type="ECO:0000313" key="2">
    <source>
        <dbReference type="EMBL" id="AJI09051.1"/>
    </source>
</evidence>
<gene>
    <name evidence="2" type="ORF">AK40_6106</name>
</gene>
<geneLocation type="plasmid" evidence="2 3">
    <name>pBFI_3</name>
</geneLocation>
<keyword evidence="1" id="KW-0812">Transmembrane</keyword>
<keyword evidence="1" id="KW-1133">Transmembrane helix</keyword>
<keyword evidence="2" id="KW-0614">Plasmid</keyword>
<proteinExistence type="predicted"/>
<evidence type="ECO:0008006" key="4">
    <source>
        <dbReference type="Google" id="ProtNLM"/>
    </source>
</evidence>
<reference evidence="2 3" key="1">
    <citation type="journal article" date="2015" name="Genome Announc.">
        <title>Complete genome sequences for 35 biothreat assay-relevant bacillus species.</title>
        <authorList>
            <person name="Johnson S.L."/>
            <person name="Daligault H.E."/>
            <person name="Davenport K.W."/>
            <person name="Jaissle J."/>
            <person name="Frey K.G."/>
            <person name="Ladner J.T."/>
            <person name="Broomall S.M."/>
            <person name="Bishop-Lilly K.A."/>
            <person name="Bruce D.C."/>
            <person name="Gibbons H.S."/>
            <person name="Coyne S.R."/>
            <person name="Lo C.C."/>
            <person name="Meincke L."/>
            <person name="Munk A.C."/>
            <person name="Koroleva G.I."/>
            <person name="Rosenzweig C.N."/>
            <person name="Palacios G.F."/>
            <person name="Redden C.L."/>
            <person name="Minogue T.D."/>
            <person name="Chain P.S."/>
        </authorList>
    </citation>
    <scope>NUCLEOTIDE SEQUENCE [LARGE SCALE GENOMIC DNA]</scope>
    <source>
        <strain evidence="2 3">03BB108</strain>
    </source>
</reference>
<organism evidence="2 3">
    <name type="scientific">Bacillus cereus 03BB108</name>
    <dbReference type="NCBI Taxonomy" id="451709"/>
    <lineage>
        <taxon>Bacteria</taxon>
        <taxon>Bacillati</taxon>
        <taxon>Bacillota</taxon>
        <taxon>Bacilli</taxon>
        <taxon>Bacillales</taxon>
        <taxon>Bacillaceae</taxon>
        <taxon>Bacillus</taxon>
        <taxon>Bacillus cereus group</taxon>
    </lineage>
</organism>
<accession>A0AAN0SSC1</accession>
<feature type="transmembrane region" description="Helical" evidence="1">
    <location>
        <begin position="12"/>
        <end position="30"/>
    </location>
</feature>
<evidence type="ECO:0000313" key="3">
    <source>
        <dbReference type="Proteomes" id="UP000031861"/>
    </source>
</evidence>
<name>A0AAN0SSC1_BACCE</name>
<evidence type="ECO:0000256" key="1">
    <source>
        <dbReference type="SAM" id="Phobius"/>
    </source>
</evidence>
<dbReference type="EMBL" id="CP009640">
    <property type="protein sequence ID" value="AJI09051.1"/>
    <property type="molecule type" value="Genomic_DNA"/>
</dbReference>